<dbReference type="EMBL" id="JBDXMI010000001">
    <property type="protein sequence ID" value="MEO9382509.1"/>
    <property type="molecule type" value="Genomic_DNA"/>
</dbReference>
<evidence type="ECO:0000313" key="2">
    <source>
        <dbReference type="EMBL" id="MEO9382509.1"/>
    </source>
</evidence>
<comment type="caution">
    <text evidence="2">The sequence shown here is derived from an EMBL/GenBank/DDBJ whole genome shotgun (WGS) entry which is preliminary data.</text>
</comment>
<organism evidence="2 3">
    <name type="scientific">Chromobacterium phragmitis</name>
    <dbReference type="NCBI Taxonomy" id="2202141"/>
    <lineage>
        <taxon>Bacteria</taxon>
        <taxon>Pseudomonadati</taxon>
        <taxon>Pseudomonadota</taxon>
        <taxon>Betaproteobacteria</taxon>
        <taxon>Neisseriales</taxon>
        <taxon>Chromobacteriaceae</taxon>
        <taxon>Chromobacterium</taxon>
    </lineage>
</organism>
<dbReference type="Proteomes" id="UP001462502">
    <property type="component" value="Unassembled WGS sequence"/>
</dbReference>
<proteinExistence type="predicted"/>
<evidence type="ECO:0000256" key="1">
    <source>
        <dbReference type="SAM" id="Phobius"/>
    </source>
</evidence>
<gene>
    <name evidence="2" type="ORF">ABI908_00060</name>
</gene>
<name>A0ABV0IP20_9NEIS</name>
<keyword evidence="1" id="KW-1133">Transmembrane helix</keyword>
<feature type="transmembrane region" description="Helical" evidence="1">
    <location>
        <begin position="60"/>
        <end position="76"/>
    </location>
</feature>
<evidence type="ECO:0000313" key="3">
    <source>
        <dbReference type="Proteomes" id="UP001462502"/>
    </source>
</evidence>
<protein>
    <submittedName>
        <fullName evidence="2">Uncharacterized protein</fullName>
    </submittedName>
</protein>
<sequence>MKNIHTDWMHAMEQSELKIGEKPAPLARLLQQQGQKPEAMMNIIAGLPPRPRRGKFSPQTLLLSLGALLFASLAMLAWHQAISIASLAMTLWAGRLALASRRQDSEKAGILHRLETAKALFEREQQVRQELLSRNAVRAQDAWEQLKNLNSPANLRSHRACNLEIDVEEELSEHDLNLFFGSLSQAQNDTNDSQAVWSRRQ</sequence>
<dbReference type="RefSeq" id="WP_347949550.1">
    <property type="nucleotide sequence ID" value="NZ_JBDXMI010000001.1"/>
</dbReference>
<keyword evidence="1" id="KW-0472">Membrane</keyword>
<accession>A0ABV0IP20</accession>
<reference evidence="2 3" key="1">
    <citation type="submission" date="2024-05" db="EMBL/GenBank/DDBJ databases">
        <authorList>
            <person name="De Oliveira J.P."/>
            <person name="Noriler S.A."/>
            <person name="De Oliveira A.G."/>
            <person name="Sipoli D.S."/>
        </authorList>
    </citation>
    <scope>NUCLEOTIDE SEQUENCE [LARGE SCALE GENOMIC DNA]</scope>
    <source>
        <strain evidence="2 3">LABIM192</strain>
    </source>
</reference>
<keyword evidence="3" id="KW-1185">Reference proteome</keyword>
<keyword evidence="1" id="KW-0812">Transmembrane</keyword>